<dbReference type="EnsemblPlants" id="Pp3c7_6580V3.1">
    <property type="protein sequence ID" value="PAC:32925360.CDS.1"/>
    <property type="gene ID" value="Pp3c7_6580"/>
</dbReference>
<dbReference type="Gramene" id="Pp3c7_6580V3.1">
    <property type="protein sequence ID" value="PAC:32925360.CDS.1"/>
    <property type="gene ID" value="Pp3c7_6580"/>
</dbReference>
<evidence type="ECO:0000313" key="4">
    <source>
        <dbReference type="Proteomes" id="UP000006727"/>
    </source>
</evidence>
<sequence length="75" mass="8119">MPTLLNLTQLLYWSGIVSFSLKGRSSFSGGILTWISIVLLHSSVTGRACARLLSISLYFFLLSSPLPSILSSLVS</sequence>
<dbReference type="InParanoid" id="A0A2K1KAP7"/>
<organism evidence="2">
    <name type="scientific">Physcomitrium patens</name>
    <name type="common">Spreading-leaved earth moss</name>
    <name type="synonym">Physcomitrella patens</name>
    <dbReference type="NCBI Taxonomy" id="3218"/>
    <lineage>
        <taxon>Eukaryota</taxon>
        <taxon>Viridiplantae</taxon>
        <taxon>Streptophyta</taxon>
        <taxon>Embryophyta</taxon>
        <taxon>Bryophyta</taxon>
        <taxon>Bryophytina</taxon>
        <taxon>Bryopsida</taxon>
        <taxon>Funariidae</taxon>
        <taxon>Funariales</taxon>
        <taxon>Funariaceae</taxon>
        <taxon>Physcomitrium</taxon>
    </lineage>
</organism>
<keyword evidence="1" id="KW-0472">Membrane</keyword>
<feature type="transmembrane region" description="Helical" evidence="1">
    <location>
        <begin position="52"/>
        <end position="74"/>
    </location>
</feature>
<dbReference type="Gramene" id="Pp3c7_6580V3.2">
    <property type="protein sequence ID" value="PAC:32925361.CDS.1"/>
    <property type="gene ID" value="Pp3c7_6580"/>
</dbReference>
<dbReference type="EMBL" id="ABEU02000007">
    <property type="protein sequence ID" value="PNR50846.1"/>
    <property type="molecule type" value="Genomic_DNA"/>
</dbReference>
<dbReference type="EnsemblPlants" id="Pp3c7_6580V3.2">
    <property type="protein sequence ID" value="PAC:32925361.CDS.1"/>
    <property type="gene ID" value="Pp3c7_6580"/>
</dbReference>
<dbReference type="AlphaFoldDB" id="A0A2K1KAP7"/>
<protein>
    <submittedName>
        <fullName evidence="2 3">Uncharacterized protein</fullName>
    </submittedName>
</protein>
<dbReference type="Proteomes" id="UP000006727">
    <property type="component" value="Chromosome 7"/>
</dbReference>
<evidence type="ECO:0000256" key="1">
    <source>
        <dbReference type="SAM" id="Phobius"/>
    </source>
</evidence>
<proteinExistence type="predicted"/>
<evidence type="ECO:0000313" key="2">
    <source>
        <dbReference type="EMBL" id="PNR50846.1"/>
    </source>
</evidence>
<keyword evidence="1" id="KW-0812">Transmembrane</keyword>
<reference evidence="3" key="3">
    <citation type="submission" date="2020-12" db="UniProtKB">
        <authorList>
            <consortium name="EnsemblPlants"/>
        </authorList>
    </citation>
    <scope>IDENTIFICATION</scope>
</reference>
<reference evidence="2 4" key="2">
    <citation type="journal article" date="2018" name="Plant J.">
        <title>The Physcomitrella patens chromosome-scale assembly reveals moss genome structure and evolution.</title>
        <authorList>
            <person name="Lang D."/>
            <person name="Ullrich K.K."/>
            <person name="Murat F."/>
            <person name="Fuchs J."/>
            <person name="Jenkins J."/>
            <person name="Haas F.B."/>
            <person name="Piednoel M."/>
            <person name="Gundlach H."/>
            <person name="Van Bel M."/>
            <person name="Meyberg R."/>
            <person name="Vives C."/>
            <person name="Morata J."/>
            <person name="Symeonidi A."/>
            <person name="Hiss M."/>
            <person name="Muchero W."/>
            <person name="Kamisugi Y."/>
            <person name="Saleh O."/>
            <person name="Blanc G."/>
            <person name="Decker E.L."/>
            <person name="van Gessel N."/>
            <person name="Grimwood J."/>
            <person name="Hayes R.D."/>
            <person name="Graham S.W."/>
            <person name="Gunter L.E."/>
            <person name="McDaniel S.F."/>
            <person name="Hoernstein S.N.W."/>
            <person name="Larsson A."/>
            <person name="Li F.W."/>
            <person name="Perroud P.F."/>
            <person name="Phillips J."/>
            <person name="Ranjan P."/>
            <person name="Rokshar D.S."/>
            <person name="Rothfels C.J."/>
            <person name="Schneider L."/>
            <person name="Shu S."/>
            <person name="Stevenson D.W."/>
            <person name="Thummler F."/>
            <person name="Tillich M."/>
            <person name="Villarreal Aguilar J.C."/>
            <person name="Widiez T."/>
            <person name="Wong G.K."/>
            <person name="Wymore A."/>
            <person name="Zhang Y."/>
            <person name="Zimmer A.D."/>
            <person name="Quatrano R.S."/>
            <person name="Mayer K.F.X."/>
            <person name="Goodstein D."/>
            <person name="Casacuberta J.M."/>
            <person name="Vandepoele K."/>
            <person name="Reski R."/>
            <person name="Cuming A.C."/>
            <person name="Tuskan G.A."/>
            <person name="Maumus F."/>
            <person name="Salse J."/>
            <person name="Schmutz J."/>
            <person name="Rensing S.A."/>
        </authorList>
    </citation>
    <scope>NUCLEOTIDE SEQUENCE [LARGE SCALE GENOMIC DNA]</scope>
    <source>
        <strain evidence="3 4">cv. Gransden 2004</strain>
    </source>
</reference>
<keyword evidence="1" id="KW-1133">Transmembrane helix</keyword>
<accession>A0A2K1KAP7</accession>
<evidence type="ECO:0000313" key="3">
    <source>
        <dbReference type="EnsemblPlants" id="PAC:32925360.CDS.1"/>
    </source>
</evidence>
<gene>
    <name evidence="2" type="ORF">PHYPA_010032</name>
</gene>
<keyword evidence="4" id="KW-1185">Reference proteome</keyword>
<feature type="transmembrane region" description="Helical" evidence="1">
    <location>
        <begin position="12"/>
        <end position="40"/>
    </location>
</feature>
<name>A0A2K1KAP7_PHYPA</name>
<reference evidence="2 4" key="1">
    <citation type="journal article" date="2008" name="Science">
        <title>The Physcomitrella genome reveals evolutionary insights into the conquest of land by plants.</title>
        <authorList>
            <person name="Rensing S."/>
            <person name="Lang D."/>
            <person name="Zimmer A."/>
            <person name="Terry A."/>
            <person name="Salamov A."/>
            <person name="Shapiro H."/>
            <person name="Nishiyama T."/>
            <person name="Perroud P.-F."/>
            <person name="Lindquist E."/>
            <person name="Kamisugi Y."/>
            <person name="Tanahashi T."/>
            <person name="Sakakibara K."/>
            <person name="Fujita T."/>
            <person name="Oishi K."/>
            <person name="Shin-I T."/>
            <person name="Kuroki Y."/>
            <person name="Toyoda A."/>
            <person name="Suzuki Y."/>
            <person name="Hashimoto A."/>
            <person name="Yamaguchi K."/>
            <person name="Sugano A."/>
            <person name="Kohara Y."/>
            <person name="Fujiyama A."/>
            <person name="Anterola A."/>
            <person name="Aoki S."/>
            <person name="Ashton N."/>
            <person name="Barbazuk W.B."/>
            <person name="Barker E."/>
            <person name="Bennetzen J."/>
            <person name="Bezanilla M."/>
            <person name="Blankenship R."/>
            <person name="Cho S.H."/>
            <person name="Dutcher S."/>
            <person name="Estelle M."/>
            <person name="Fawcett J.A."/>
            <person name="Gundlach H."/>
            <person name="Hanada K."/>
            <person name="Heyl A."/>
            <person name="Hicks K.A."/>
            <person name="Hugh J."/>
            <person name="Lohr M."/>
            <person name="Mayer K."/>
            <person name="Melkozernov A."/>
            <person name="Murata T."/>
            <person name="Nelson D."/>
            <person name="Pils B."/>
            <person name="Prigge M."/>
            <person name="Reiss B."/>
            <person name="Renner T."/>
            <person name="Rombauts S."/>
            <person name="Rushton P."/>
            <person name="Sanderfoot A."/>
            <person name="Schween G."/>
            <person name="Shiu S.-H."/>
            <person name="Stueber K."/>
            <person name="Theodoulou F.L."/>
            <person name="Tu H."/>
            <person name="Van de Peer Y."/>
            <person name="Verrier P.J."/>
            <person name="Waters E."/>
            <person name="Wood A."/>
            <person name="Yang L."/>
            <person name="Cove D."/>
            <person name="Cuming A."/>
            <person name="Hasebe M."/>
            <person name="Lucas S."/>
            <person name="Mishler D.B."/>
            <person name="Reski R."/>
            <person name="Grigoriev I."/>
            <person name="Quatrano R.S."/>
            <person name="Boore J.L."/>
        </authorList>
    </citation>
    <scope>NUCLEOTIDE SEQUENCE [LARGE SCALE GENOMIC DNA]</scope>
    <source>
        <strain evidence="3 4">cv. Gransden 2004</strain>
    </source>
</reference>